<gene>
    <name evidence="1" type="ORF">RSOLAG22IIIB_14030</name>
</gene>
<evidence type="ECO:0000313" key="2">
    <source>
        <dbReference type="Proteomes" id="UP000044841"/>
    </source>
</evidence>
<dbReference type="AlphaFoldDB" id="A0A0K6FTP1"/>
<dbReference type="EMBL" id="CYGV01000809">
    <property type="protein sequence ID" value="CUA69477.1"/>
    <property type="molecule type" value="Genomic_DNA"/>
</dbReference>
<sequence length="89" mass="9223">MAPATANFGPRQLLVSVVVGSRKFVAENTPVTRSVQGEYNGPTEGEQDFNVSPAGEEVIINIGGGIFHGLDTSGQPLVPAAGNGKWEDA</sequence>
<organism evidence="1 2">
    <name type="scientific">Rhizoctonia solani</name>
    <dbReference type="NCBI Taxonomy" id="456999"/>
    <lineage>
        <taxon>Eukaryota</taxon>
        <taxon>Fungi</taxon>
        <taxon>Dikarya</taxon>
        <taxon>Basidiomycota</taxon>
        <taxon>Agaricomycotina</taxon>
        <taxon>Agaricomycetes</taxon>
        <taxon>Cantharellales</taxon>
        <taxon>Ceratobasidiaceae</taxon>
        <taxon>Rhizoctonia</taxon>
    </lineage>
</organism>
<name>A0A0K6FTP1_9AGAM</name>
<dbReference type="Proteomes" id="UP000044841">
    <property type="component" value="Unassembled WGS sequence"/>
</dbReference>
<protein>
    <submittedName>
        <fullName evidence="1">Uncharacterized protein</fullName>
    </submittedName>
</protein>
<reference evidence="1 2" key="1">
    <citation type="submission" date="2015-07" db="EMBL/GenBank/DDBJ databases">
        <authorList>
            <person name="Noorani M."/>
        </authorList>
    </citation>
    <scope>NUCLEOTIDE SEQUENCE [LARGE SCALE GENOMIC DNA]</scope>
    <source>
        <strain evidence="1">BBA 69670</strain>
    </source>
</reference>
<evidence type="ECO:0000313" key="1">
    <source>
        <dbReference type="EMBL" id="CUA69477.1"/>
    </source>
</evidence>
<keyword evidence="2" id="KW-1185">Reference proteome</keyword>
<proteinExistence type="predicted"/>
<accession>A0A0K6FTP1</accession>